<evidence type="ECO:0000313" key="8">
    <source>
        <dbReference type="EMBL" id="WEW58599.1"/>
    </source>
</evidence>
<evidence type="ECO:0000256" key="3">
    <source>
        <dbReference type="ARBA" id="ARBA00022723"/>
    </source>
</evidence>
<protein>
    <submittedName>
        <fullName evidence="8">Cytochrome P450</fullName>
        <ecNumber evidence="8">1.14.14.23</ecNumber>
    </submittedName>
</protein>
<dbReference type="Proteomes" id="UP001219355">
    <property type="component" value="Chromosome 2"/>
</dbReference>
<dbReference type="AlphaFoldDB" id="A0AAF0DH63"/>
<keyword evidence="9" id="KW-1185">Reference proteome</keyword>
<dbReference type="GO" id="GO:0008123">
    <property type="term" value="F:cholesterol 7-alpha-monooxygenase activity"/>
    <property type="evidence" value="ECO:0007669"/>
    <property type="project" value="UniProtKB-EC"/>
</dbReference>
<dbReference type="CDD" id="cd11040">
    <property type="entry name" value="CYP7_CYP8-like"/>
    <property type="match status" value="1"/>
</dbReference>
<keyword evidence="7" id="KW-0732">Signal</keyword>
<feature type="binding site" description="axial binding residue" evidence="6">
    <location>
        <position position="446"/>
    </location>
    <ligand>
        <name>heme</name>
        <dbReference type="ChEBI" id="CHEBI:30413"/>
    </ligand>
    <ligandPart>
        <name>Fe</name>
        <dbReference type="ChEBI" id="CHEBI:18248"/>
    </ligandPart>
</feature>
<evidence type="ECO:0000256" key="4">
    <source>
        <dbReference type="ARBA" id="ARBA00023002"/>
    </source>
</evidence>
<dbReference type="PANTHER" id="PTHR47582">
    <property type="entry name" value="P450, PUTATIVE (EUROFUNG)-RELATED"/>
    <property type="match status" value="1"/>
</dbReference>
<evidence type="ECO:0000256" key="2">
    <source>
        <dbReference type="ARBA" id="ARBA00010617"/>
    </source>
</evidence>
<accession>A0AAF0DH63</accession>
<dbReference type="EMBL" id="CP120628">
    <property type="protein sequence ID" value="WEW58599.1"/>
    <property type="molecule type" value="Genomic_DNA"/>
</dbReference>
<dbReference type="InterPro" id="IPR053007">
    <property type="entry name" value="CYP450_monoxygenase_sec-met"/>
</dbReference>
<dbReference type="GO" id="GO:0020037">
    <property type="term" value="F:heme binding"/>
    <property type="evidence" value="ECO:0007669"/>
    <property type="project" value="InterPro"/>
</dbReference>
<keyword evidence="3 6" id="KW-0479">Metal-binding</keyword>
<dbReference type="InterPro" id="IPR001128">
    <property type="entry name" value="Cyt_P450"/>
</dbReference>
<dbReference type="PANTHER" id="PTHR47582:SF1">
    <property type="entry name" value="P450, PUTATIVE (EUROFUNG)-RELATED"/>
    <property type="match status" value="1"/>
</dbReference>
<evidence type="ECO:0000256" key="6">
    <source>
        <dbReference type="PIRSR" id="PIRSR602403-1"/>
    </source>
</evidence>
<dbReference type="Gene3D" id="1.10.630.10">
    <property type="entry name" value="Cytochrome P450"/>
    <property type="match status" value="1"/>
</dbReference>
<evidence type="ECO:0000313" key="9">
    <source>
        <dbReference type="Proteomes" id="UP001219355"/>
    </source>
</evidence>
<proteinExistence type="inferred from homology"/>
<dbReference type="Pfam" id="PF00067">
    <property type="entry name" value="p450"/>
    <property type="match status" value="1"/>
</dbReference>
<feature type="chain" id="PRO_5041913077" evidence="7">
    <location>
        <begin position="26"/>
        <end position="528"/>
    </location>
</feature>
<dbReference type="GO" id="GO:0005506">
    <property type="term" value="F:iron ion binding"/>
    <property type="evidence" value="ECO:0007669"/>
    <property type="project" value="InterPro"/>
</dbReference>
<comment type="cofactor">
    <cofactor evidence="1 6">
        <name>heme</name>
        <dbReference type="ChEBI" id="CHEBI:30413"/>
    </cofactor>
</comment>
<dbReference type="SUPFAM" id="SSF48264">
    <property type="entry name" value="Cytochrome P450"/>
    <property type="match status" value="1"/>
</dbReference>
<evidence type="ECO:0000256" key="1">
    <source>
        <dbReference type="ARBA" id="ARBA00001971"/>
    </source>
</evidence>
<gene>
    <name evidence="8" type="ORF">PRK78_004067</name>
</gene>
<dbReference type="EC" id="1.14.14.23" evidence="8"/>
<dbReference type="InterPro" id="IPR036396">
    <property type="entry name" value="Cyt_P450_sf"/>
</dbReference>
<sequence length="528" mass="58946">MDQFYIYIAAFLLALLCLLPHFTSPALEPEEPPLVLPKIPLIGHIIEIIRDGRQYYIKLCAKTQLPAFTINMLHKKTYLIASASLVPSIQRSAKTISFDPFAAEVAERMAGISGDGLKLYLDPEKGGAGMGEKLLRVMHSVLLGGDLEGLASLAARGIQTGLDDLRLSQSLDLLAWCRHTIGLATTDAVYGPMNPYKKKEFEDAIHLSERERKRTYDSGLDTLSLNIFPALVARKAYKAREKLSKRFSEYFEKEEYAHASPLVQERFKVQYESGATYEDIGKLESSMAIALLGNTVPSTFWVVFDILSRPDLLHKIREEVAQNALQVSPTSDTKTTCIINMNDIRDNCPLLLAALQETLRLRASVASIRLVTKDTKLNDTYLLKANTLVQTPSNVLNRDPQIWGSDAHLYNPARFLETHITPTVGEKKRDQKRYSFMSFGTSPWTCPGRHLVCAEVLALVAMLIMRFDVVPVSGTWTSPRINHRSLALSIAPPAEGLMVNIIPRKEAERVEWGFKVMEGKSKFGLLVG</sequence>
<name>A0AAF0DH63_9EURO</name>
<dbReference type="PRINTS" id="PR00465">
    <property type="entry name" value="EP450IV"/>
</dbReference>
<evidence type="ECO:0000256" key="7">
    <source>
        <dbReference type="SAM" id="SignalP"/>
    </source>
</evidence>
<keyword evidence="6" id="KW-0349">Heme</keyword>
<organism evidence="8 9">
    <name type="scientific">Emydomyces testavorans</name>
    <dbReference type="NCBI Taxonomy" id="2070801"/>
    <lineage>
        <taxon>Eukaryota</taxon>
        <taxon>Fungi</taxon>
        <taxon>Dikarya</taxon>
        <taxon>Ascomycota</taxon>
        <taxon>Pezizomycotina</taxon>
        <taxon>Eurotiomycetes</taxon>
        <taxon>Eurotiomycetidae</taxon>
        <taxon>Onygenales</taxon>
        <taxon>Nannizziopsiaceae</taxon>
        <taxon>Emydomyces</taxon>
    </lineage>
</organism>
<evidence type="ECO:0000256" key="5">
    <source>
        <dbReference type="ARBA" id="ARBA00023004"/>
    </source>
</evidence>
<feature type="signal peptide" evidence="7">
    <location>
        <begin position="1"/>
        <end position="25"/>
    </location>
</feature>
<dbReference type="InterPro" id="IPR002403">
    <property type="entry name" value="Cyt_P450_E_grp-IV"/>
</dbReference>
<keyword evidence="4 8" id="KW-0560">Oxidoreductase</keyword>
<comment type="similarity">
    <text evidence="2">Belongs to the cytochrome P450 family.</text>
</comment>
<keyword evidence="5 6" id="KW-0408">Iron</keyword>
<reference evidence="8" key="1">
    <citation type="submission" date="2023-03" db="EMBL/GenBank/DDBJ databases">
        <title>Emydomyces testavorans Genome Sequence.</title>
        <authorList>
            <person name="Hoyer L."/>
        </authorList>
    </citation>
    <scope>NUCLEOTIDE SEQUENCE</scope>
    <source>
        <strain evidence="8">16-2883</strain>
    </source>
</reference>